<dbReference type="EMBL" id="QKWJ01000075">
    <property type="protein sequence ID" value="RDK05994.1"/>
    <property type="molecule type" value="Genomic_DNA"/>
</dbReference>
<dbReference type="PANTHER" id="PTHR23505">
    <property type="entry name" value="SPINSTER"/>
    <property type="match status" value="1"/>
</dbReference>
<dbReference type="InterPro" id="IPR011701">
    <property type="entry name" value="MFS"/>
</dbReference>
<feature type="transmembrane region" description="Helical" evidence="6">
    <location>
        <begin position="60"/>
        <end position="82"/>
    </location>
</feature>
<feature type="transmembrane region" description="Helical" evidence="6">
    <location>
        <begin position="428"/>
        <end position="448"/>
    </location>
</feature>
<dbReference type="CDD" id="cd17328">
    <property type="entry name" value="MFS_spinster_like"/>
    <property type="match status" value="1"/>
</dbReference>
<dbReference type="Gene3D" id="1.20.1250.20">
    <property type="entry name" value="MFS general substrate transporter like domains"/>
    <property type="match status" value="1"/>
</dbReference>
<feature type="transmembrane region" description="Helical" evidence="6">
    <location>
        <begin position="366"/>
        <end position="387"/>
    </location>
</feature>
<feature type="transmembrane region" description="Helical" evidence="6">
    <location>
        <begin position="149"/>
        <end position="172"/>
    </location>
</feature>
<feature type="transmembrane region" description="Helical" evidence="6">
    <location>
        <begin position="178"/>
        <end position="198"/>
    </location>
</feature>
<reference evidence="9" key="1">
    <citation type="submission" date="2018-06" db="EMBL/GenBank/DDBJ databases">
        <authorList>
            <person name="Feng T."/>
            <person name="Jeon C.O."/>
        </authorList>
    </citation>
    <scope>NUCLEOTIDE SEQUENCE [LARGE SCALE GENOMIC DNA]</scope>
    <source>
        <strain evidence="9">S23</strain>
    </source>
</reference>
<dbReference type="AlphaFoldDB" id="A0A370NK57"/>
<gene>
    <name evidence="8" type="ORF">DN412_33775</name>
</gene>
<sequence length="456" mass="48639">MSELVGGVRSLAGARSSWYERWLLLLLVLVYASSFIDRIIIAVVGPALKVEMGLSDLQVGLLSGFAFSIFYATLGVPIARLAERHSRVVLIAISAIAWSVMTMLCATATGFGWLMAYRLGVGIGEAGSTPTSHSLISDQFPANRRATALGIYALGPPLGVVLGALGGGWVAQHFGWRAAFYVVGIPGVVLGALAYLTLREPKRGQAEGLTITAQEAVPSAGEVMKVFFREKVFWQMSAGVMTAAVALYGTLMFLPIYLGRVYGMSMEHAGLSFAFVNGGGAIVGGLIGGYGSDWASRRDRRWYAWIPALGSLLAIPLTAASFLTSTWYFGIPLLLLTTIALNVWNGPTFSIVHGLVEPRMRATASALVFLLMNLVGQGLGPTLVGFLSDRFAKYGFAGGDYHALCALPHGMTPAADVLMSCHQAAAQGLRYALLVPIVMVLASALLFFRASRHIKR</sequence>
<protein>
    <submittedName>
        <fullName evidence="8">MFS transporter</fullName>
    </submittedName>
</protein>
<feature type="transmembrane region" description="Helical" evidence="6">
    <location>
        <begin position="270"/>
        <end position="290"/>
    </location>
</feature>
<evidence type="ECO:0000256" key="1">
    <source>
        <dbReference type="ARBA" id="ARBA00004141"/>
    </source>
</evidence>
<proteinExistence type="predicted"/>
<dbReference type="PANTHER" id="PTHR23505:SF79">
    <property type="entry name" value="PROTEIN SPINSTER"/>
    <property type="match status" value="1"/>
</dbReference>
<feature type="transmembrane region" description="Helical" evidence="6">
    <location>
        <begin position="326"/>
        <end position="345"/>
    </location>
</feature>
<keyword evidence="5 6" id="KW-0472">Membrane</keyword>
<keyword evidence="4 6" id="KW-1133">Transmembrane helix</keyword>
<dbReference type="Pfam" id="PF07690">
    <property type="entry name" value="MFS_1"/>
    <property type="match status" value="1"/>
</dbReference>
<dbReference type="InterPro" id="IPR044770">
    <property type="entry name" value="MFS_spinster-like"/>
</dbReference>
<dbReference type="GO" id="GO:0016020">
    <property type="term" value="C:membrane"/>
    <property type="evidence" value="ECO:0007669"/>
    <property type="project" value="UniProtKB-SubCell"/>
</dbReference>
<feature type="domain" description="Major facilitator superfamily (MFS) profile" evidence="7">
    <location>
        <begin position="23"/>
        <end position="455"/>
    </location>
</feature>
<feature type="transmembrane region" description="Helical" evidence="6">
    <location>
        <begin position="232"/>
        <end position="258"/>
    </location>
</feature>
<evidence type="ECO:0000256" key="2">
    <source>
        <dbReference type="ARBA" id="ARBA00022448"/>
    </source>
</evidence>
<dbReference type="InterPro" id="IPR036259">
    <property type="entry name" value="MFS_trans_sf"/>
</dbReference>
<organism evidence="8 9">
    <name type="scientific">Cupriavidus lacunae</name>
    <dbReference type="NCBI Taxonomy" id="2666307"/>
    <lineage>
        <taxon>Bacteria</taxon>
        <taxon>Pseudomonadati</taxon>
        <taxon>Pseudomonadota</taxon>
        <taxon>Betaproteobacteria</taxon>
        <taxon>Burkholderiales</taxon>
        <taxon>Burkholderiaceae</taxon>
        <taxon>Cupriavidus</taxon>
    </lineage>
</organism>
<feature type="transmembrane region" description="Helical" evidence="6">
    <location>
        <begin position="22"/>
        <end position="48"/>
    </location>
</feature>
<evidence type="ECO:0000259" key="7">
    <source>
        <dbReference type="PROSITE" id="PS50850"/>
    </source>
</evidence>
<keyword evidence="9" id="KW-1185">Reference proteome</keyword>
<keyword evidence="2" id="KW-0813">Transport</keyword>
<comment type="subcellular location">
    <subcellularLocation>
        <location evidence="1">Membrane</location>
        <topology evidence="1">Multi-pass membrane protein</topology>
    </subcellularLocation>
</comment>
<dbReference type="RefSeq" id="WP_115215565.1">
    <property type="nucleotide sequence ID" value="NZ_QKWJ01000075.1"/>
</dbReference>
<dbReference type="SUPFAM" id="SSF103473">
    <property type="entry name" value="MFS general substrate transporter"/>
    <property type="match status" value="1"/>
</dbReference>
<comment type="caution">
    <text evidence="8">The sequence shown here is derived from an EMBL/GenBank/DDBJ whole genome shotgun (WGS) entry which is preliminary data.</text>
</comment>
<dbReference type="Proteomes" id="UP000255165">
    <property type="component" value="Unassembled WGS sequence"/>
</dbReference>
<name>A0A370NK57_9BURK</name>
<evidence type="ECO:0000256" key="5">
    <source>
        <dbReference type="ARBA" id="ARBA00023136"/>
    </source>
</evidence>
<evidence type="ECO:0000256" key="3">
    <source>
        <dbReference type="ARBA" id="ARBA00022692"/>
    </source>
</evidence>
<evidence type="ECO:0000313" key="8">
    <source>
        <dbReference type="EMBL" id="RDK05994.1"/>
    </source>
</evidence>
<evidence type="ECO:0000256" key="6">
    <source>
        <dbReference type="SAM" id="Phobius"/>
    </source>
</evidence>
<dbReference type="GO" id="GO:0022857">
    <property type="term" value="F:transmembrane transporter activity"/>
    <property type="evidence" value="ECO:0007669"/>
    <property type="project" value="InterPro"/>
</dbReference>
<evidence type="ECO:0000313" key="9">
    <source>
        <dbReference type="Proteomes" id="UP000255165"/>
    </source>
</evidence>
<accession>A0A370NK57</accession>
<feature type="transmembrane region" description="Helical" evidence="6">
    <location>
        <begin position="88"/>
        <end position="114"/>
    </location>
</feature>
<dbReference type="PROSITE" id="PS50850">
    <property type="entry name" value="MFS"/>
    <property type="match status" value="1"/>
</dbReference>
<keyword evidence="3 6" id="KW-0812">Transmembrane</keyword>
<evidence type="ECO:0000256" key="4">
    <source>
        <dbReference type="ARBA" id="ARBA00022989"/>
    </source>
</evidence>
<feature type="transmembrane region" description="Helical" evidence="6">
    <location>
        <begin position="302"/>
        <end position="320"/>
    </location>
</feature>
<dbReference type="InterPro" id="IPR020846">
    <property type="entry name" value="MFS_dom"/>
</dbReference>